<keyword evidence="2" id="KW-1185">Reference proteome</keyword>
<accession>A0AC60P9D5</accession>
<protein>
    <submittedName>
        <fullName evidence="1">Uncharacterized protein</fullName>
    </submittedName>
</protein>
<sequence length="322" mass="35375">MQRLSVYVDGKLLRRPGREKLLHSVKNAKRTRKETAGGRRRGVQRRGAADHPNRPDESLARNLRRVKAKVFGGVDPDAYSADRSRSWASSEEEEGGGRRTGSRIMPRRFFSEKETGVIAPPGGREMAALPGALPARPAGPYSARSTARRSRRPRGQRGEQDSSSPPSNLRRDCFLPPRNRTADLDSGFHSPTGSMGALSLLCTACRCQVYGQKVRRRRHLDPTVTTTVRRVCGAHDETVAPIVLESVGLQPTRTQDNGPDPHCPLTLVEGSGFTDAKEGPQTNEAGAPWRGVLPKRLRRATQVPHRRRPEELGRAIAPSSGL</sequence>
<evidence type="ECO:0000313" key="1">
    <source>
        <dbReference type="EMBL" id="KAG0415748.1"/>
    </source>
</evidence>
<name>A0AC60P9D5_IXOPE</name>
<reference evidence="1 2" key="1">
    <citation type="journal article" date="2020" name="Cell">
        <title>Large-Scale Comparative Analyses of Tick Genomes Elucidate Their Genetic Diversity and Vector Capacities.</title>
        <authorList>
            <consortium name="Tick Genome and Microbiome Consortium (TIGMIC)"/>
            <person name="Jia N."/>
            <person name="Wang J."/>
            <person name="Shi W."/>
            <person name="Du L."/>
            <person name="Sun Y."/>
            <person name="Zhan W."/>
            <person name="Jiang J.F."/>
            <person name="Wang Q."/>
            <person name="Zhang B."/>
            <person name="Ji P."/>
            <person name="Bell-Sakyi L."/>
            <person name="Cui X.M."/>
            <person name="Yuan T.T."/>
            <person name="Jiang B.G."/>
            <person name="Yang W.F."/>
            <person name="Lam T.T."/>
            <person name="Chang Q.C."/>
            <person name="Ding S.J."/>
            <person name="Wang X.J."/>
            <person name="Zhu J.G."/>
            <person name="Ruan X.D."/>
            <person name="Zhao L."/>
            <person name="Wei J.T."/>
            <person name="Ye R.Z."/>
            <person name="Que T.C."/>
            <person name="Du C.H."/>
            <person name="Zhou Y.H."/>
            <person name="Cheng J.X."/>
            <person name="Dai P.F."/>
            <person name="Guo W.B."/>
            <person name="Han X.H."/>
            <person name="Huang E.J."/>
            <person name="Li L.F."/>
            <person name="Wei W."/>
            <person name="Gao Y.C."/>
            <person name="Liu J.Z."/>
            <person name="Shao H.Z."/>
            <person name="Wang X."/>
            <person name="Wang C.C."/>
            <person name="Yang T.C."/>
            <person name="Huo Q.B."/>
            <person name="Li W."/>
            <person name="Chen H.Y."/>
            <person name="Chen S.E."/>
            <person name="Zhou L.G."/>
            <person name="Ni X.B."/>
            <person name="Tian J.H."/>
            <person name="Sheng Y."/>
            <person name="Liu T."/>
            <person name="Pan Y.S."/>
            <person name="Xia L.Y."/>
            <person name="Li J."/>
            <person name="Zhao F."/>
            <person name="Cao W.C."/>
        </authorList>
    </citation>
    <scope>NUCLEOTIDE SEQUENCE [LARGE SCALE GENOMIC DNA]</scope>
    <source>
        <strain evidence="1">Iper-2018</strain>
    </source>
</reference>
<proteinExistence type="predicted"/>
<organism evidence="1 2">
    <name type="scientific">Ixodes persulcatus</name>
    <name type="common">Taiga tick</name>
    <dbReference type="NCBI Taxonomy" id="34615"/>
    <lineage>
        <taxon>Eukaryota</taxon>
        <taxon>Metazoa</taxon>
        <taxon>Ecdysozoa</taxon>
        <taxon>Arthropoda</taxon>
        <taxon>Chelicerata</taxon>
        <taxon>Arachnida</taxon>
        <taxon>Acari</taxon>
        <taxon>Parasitiformes</taxon>
        <taxon>Ixodida</taxon>
        <taxon>Ixodoidea</taxon>
        <taxon>Ixodidae</taxon>
        <taxon>Ixodinae</taxon>
        <taxon>Ixodes</taxon>
    </lineage>
</organism>
<dbReference type="EMBL" id="JABSTQ010011036">
    <property type="protein sequence ID" value="KAG0415748.1"/>
    <property type="molecule type" value="Genomic_DNA"/>
</dbReference>
<dbReference type="Proteomes" id="UP000805193">
    <property type="component" value="Unassembled WGS sequence"/>
</dbReference>
<evidence type="ECO:0000313" key="2">
    <source>
        <dbReference type="Proteomes" id="UP000805193"/>
    </source>
</evidence>
<comment type="caution">
    <text evidence="1">The sequence shown here is derived from an EMBL/GenBank/DDBJ whole genome shotgun (WGS) entry which is preliminary data.</text>
</comment>
<gene>
    <name evidence="1" type="ORF">HPB47_007097</name>
</gene>